<reference evidence="2 3" key="1">
    <citation type="submission" date="2015-09" db="EMBL/GenBank/DDBJ databases">
        <authorList>
            <consortium name="Swine Surveillance"/>
        </authorList>
    </citation>
    <scope>NUCLEOTIDE SEQUENCE [LARGE SCALE GENOMIC DNA]</scope>
    <source>
        <strain evidence="2 3">CECT 8383</strain>
    </source>
</reference>
<feature type="domain" description="Pyrrolo-quinoline quinone repeat" evidence="1">
    <location>
        <begin position="382"/>
        <end position="441"/>
    </location>
</feature>
<evidence type="ECO:0000259" key="1">
    <source>
        <dbReference type="Pfam" id="PF13360"/>
    </source>
</evidence>
<feature type="domain" description="Pyrrolo-quinoline quinone repeat" evidence="1">
    <location>
        <begin position="123"/>
        <end position="359"/>
    </location>
</feature>
<dbReference type="InterPro" id="IPR018391">
    <property type="entry name" value="PQQ_b-propeller_rpt"/>
</dbReference>
<dbReference type="SMART" id="SM00564">
    <property type="entry name" value="PQQ"/>
    <property type="match status" value="6"/>
</dbReference>
<proteinExistence type="predicted"/>
<sequence>MKRSSIILGMTAAAVIAGCTEREEILPGTREDPRAILSGGVPADALAADVAREASTVRLPKAVQNNAWTQSSGTPKTRVLHASLSAAPQLVWSADIGAGDGRRNRITADPVVADGRIFTLDSEARVSATGTNGAAIWSRDLTPSRDKSGEATGGGLAVAGGTLYVTSGFGLLTALDAATGEEVWQQDLGSTGSGAPTVFGDLVYVLGGDDTGWALERDTGRIRWQTSQSGDVNNVLGAPAPAVNDRFAIFAFGDGALHGTFRNGGLRMWTAFVAGQRRSSALAKVNDVTAGPVISGDRVYVGSHSGRLLALDLDTGNRVWTAREGAISPVLVVGGSVFAVSDENELIRLDARDGVKIWSKKLPDLLKLKQRKASEVYAHYGPILAGGQLIVASNDGVLRFFDPTTGEMTRSVEVPGGATTAPVVAGGTLYVVGTKGQLHAFR</sequence>
<dbReference type="EMBL" id="CYSF01000009">
    <property type="protein sequence ID" value="CUH84870.1"/>
    <property type="molecule type" value="Genomic_DNA"/>
</dbReference>
<dbReference type="InterPro" id="IPR015943">
    <property type="entry name" value="WD40/YVTN_repeat-like_dom_sf"/>
</dbReference>
<dbReference type="InterPro" id="IPR002372">
    <property type="entry name" value="PQQ_rpt_dom"/>
</dbReference>
<dbReference type="Gene3D" id="2.130.10.10">
    <property type="entry name" value="YVTN repeat-like/Quinoprotein amine dehydrogenase"/>
    <property type="match status" value="1"/>
</dbReference>
<accession>A0A0P1GQX9</accession>
<keyword evidence="3" id="KW-1185">Reference proteome</keyword>
<dbReference type="Proteomes" id="UP000051681">
    <property type="component" value="Unassembled WGS sequence"/>
</dbReference>
<dbReference type="RefSeq" id="WP_231725124.1">
    <property type="nucleotide sequence ID" value="NZ_CYSF01000009.1"/>
</dbReference>
<evidence type="ECO:0000313" key="3">
    <source>
        <dbReference type="Proteomes" id="UP000051681"/>
    </source>
</evidence>
<dbReference type="Pfam" id="PF13360">
    <property type="entry name" value="PQQ_2"/>
    <property type="match status" value="2"/>
</dbReference>
<dbReference type="SUPFAM" id="SSF50998">
    <property type="entry name" value="Quinoprotein alcohol dehydrogenase-like"/>
    <property type="match status" value="1"/>
</dbReference>
<organism evidence="2 3">
    <name type="scientific">Thalassovita mediterranea</name>
    <dbReference type="NCBI Taxonomy" id="340021"/>
    <lineage>
        <taxon>Bacteria</taxon>
        <taxon>Pseudomonadati</taxon>
        <taxon>Pseudomonadota</taxon>
        <taxon>Alphaproteobacteria</taxon>
        <taxon>Rhodobacterales</taxon>
        <taxon>Roseobacteraceae</taxon>
        <taxon>Thalassovita</taxon>
    </lineage>
</organism>
<dbReference type="PANTHER" id="PTHR34512:SF30">
    <property type="entry name" value="OUTER MEMBRANE PROTEIN ASSEMBLY FACTOR BAMB"/>
    <property type="match status" value="1"/>
</dbReference>
<evidence type="ECO:0000313" key="2">
    <source>
        <dbReference type="EMBL" id="CUH84870.1"/>
    </source>
</evidence>
<dbReference type="InterPro" id="IPR011047">
    <property type="entry name" value="Quinoprotein_ADH-like_sf"/>
</dbReference>
<dbReference type="PANTHER" id="PTHR34512">
    <property type="entry name" value="CELL SURFACE PROTEIN"/>
    <property type="match status" value="1"/>
</dbReference>
<protein>
    <submittedName>
        <fullName evidence="2">Outer membrane protein assembly factor BamB</fullName>
    </submittedName>
</protein>
<name>A0A0P1GQX9_9RHOB</name>
<gene>
    <name evidence="2" type="primary">bamB</name>
    <name evidence="2" type="ORF">TM5383_02089</name>
</gene>
<dbReference type="AlphaFoldDB" id="A0A0P1GQX9"/>
<dbReference type="STRING" id="340021.TM5383_02089"/>
<dbReference type="PROSITE" id="PS51257">
    <property type="entry name" value="PROKAR_LIPOPROTEIN"/>
    <property type="match status" value="1"/>
</dbReference>